<evidence type="ECO:0000313" key="3">
    <source>
        <dbReference type="EMBL" id="TRY98474.1"/>
    </source>
</evidence>
<organism evidence="3 4">
    <name type="scientific">Danionella cerebrum</name>
    <dbReference type="NCBI Taxonomy" id="2873325"/>
    <lineage>
        <taxon>Eukaryota</taxon>
        <taxon>Metazoa</taxon>
        <taxon>Chordata</taxon>
        <taxon>Craniata</taxon>
        <taxon>Vertebrata</taxon>
        <taxon>Euteleostomi</taxon>
        <taxon>Actinopterygii</taxon>
        <taxon>Neopterygii</taxon>
        <taxon>Teleostei</taxon>
        <taxon>Ostariophysi</taxon>
        <taxon>Cypriniformes</taxon>
        <taxon>Danionidae</taxon>
        <taxon>Danioninae</taxon>
        <taxon>Danionella</taxon>
    </lineage>
</organism>
<feature type="region of interest" description="Disordered" evidence="2">
    <location>
        <begin position="1"/>
        <end position="20"/>
    </location>
</feature>
<evidence type="ECO:0000256" key="1">
    <source>
        <dbReference type="SAM" id="Coils"/>
    </source>
</evidence>
<dbReference type="AlphaFoldDB" id="A0A553R8G3"/>
<dbReference type="Pfam" id="PF15818">
    <property type="entry name" value="CCDC73"/>
    <property type="match status" value="1"/>
</dbReference>
<sequence length="699" mass="78805">MRNLLPAGSKKGPEPPRLALSIGSGQAIRSGMMENESTLGRVKIPTDPKESEGRSISVQVLEFKTSLLEAVEELHIRRDAETRYEQQICKLVLEKQELEWQKDSLQSQISKMSNENSESVAAVKKQGKTQLAAELKDKEIASLKEELKQLQLLRYSLEKKLSELEQKLQLQTQTKDSHLNQLGEVERRFATISRQCTMLKQAHEKLEQNVEEAIRINKKLISINENQESTIKALKEETEMNKKLQIESAKERADKQEVLKSLRHSLSLLQTQMEALCQTEKELSTLREDYKVLKTEQDLNQERTKEKDEILARLKDEYQNSKMAWEKEILECHLSAKAEQDELMATKEAYSQLQEGNKKLTYLALHKTDDGLTSKADLKGDSPGIAINLAKMSSLQKDSEESLISPYENGEPMCHTDKDIPEATKYDSSLEENANPMEVDGEISLLSLPTKSDNMSNPEDHRKTYSDASLKTNLVSELCDKTNNGVRECESICISLDKGCPSNSTHSDTDGHLVEISESETRNLSTIGLDMLTKWNMKPPHASSKSGLYELDSPFCAPLFRKDTFAKQGMYSPIKTPERLDVPSKRPHLKSDGHGEWNAVKQSFSEMLLQKENHLNSYNSTPSTKDANSSSVVSGLPQDYTPSVSPPKPQSLQKPARPVTPNSEARDDWKQSDIMAQIAKIEQFMSSEGLLPPKRSKTE</sequence>
<proteinExistence type="predicted"/>
<dbReference type="PANTHER" id="PTHR28660:SF1">
    <property type="entry name" value="COILED-COIL DOMAIN-CONTAINING PROTEIN 73"/>
    <property type="match status" value="1"/>
</dbReference>
<evidence type="ECO:0008006" key="5">
    <source>
        <dbReference type="Google" id="ProtNLM"/>
    </source>
</evidence>
<reference evidence="3 4" key="1">
    <citation type="journal article" date="2019" name="Sci. Data">
        <title>Hybrid genome assembly and annotation of Danionella translucida.</title>
        <authorList>
            <person name="Kadobianskyi M."/>
            <person name="Schulze L."/>
            <person name="Schuelke M."/>
            <person name="Judkewitz B."/>
        </authorList>
    </citation>
    <scope>NUCLEOTIDE SEQUENCE [LARGE SCALE GENOMIC DNA]</scope>
    <source>
        <strain evidence="3 4">Bolton</strain>
    </source>
</reference>
<keyword evidence="1" id="KW-0175">Coiled coil</keyword>
<evidence type="ECO:0000313" key="4">
    <source>
        <dbReference type="Proteomes" id="UP000316079"/>
    </source>
</evidence>
<keyword evidence="4" id="KW-1185">Reference proteome</keyword>
<dbReference type="Proteomes" id="UP000316079">
    <property type="component" value="Unassembled WGS sequence"/>
</dbReference>
<dbReference type="OrthoDB" id="6145717at2759"/>
<dbReference type="STRING" id="623744.A0A553R8G3"/>
<dbReference type="EMBL" id="SRMA01025162">
    <property type="protein sequence ID" value="TRY98474.1"/>
    <property type="molecule type" value="Genomic_DNA"/>
</dbReference>
<feature type="region of interest" description="Disordered" evidence="2">
    <location>
        <begin position="571"/>
        <end position="596"/>
    </location>
</feature>
<feature type="compositionally biased region" description="Basic and acidic residues" evidence="2">
    <location>
        <begin position="576"/>
        <end position="595"/>
    </location>
</feature>
<dbReference type="PANTHER" id="PTHR28660">
    <property type="entry name" value="COILED-COIL DOMAIN-CONTAINING PROTEIN 73"/>
    <property type="match status" value="1"/>
</dbReference>
<dbReference type="InterPro" id="IPR031650">
    <property type="entry name" value="CCDC73"/>
</dbReference>
<accession>A0A553R8G3</accession>
<protein>
    <recommendedName>
        <fullName evidence="5">Coiled-coil domain-containing protein 73</fullName>
    </recommendedName>
</protein>
<feature type="coiled-coil region" evidence="1">
    <location>
        <begin position="95"/>
        <end position="254"/>
    </location>
</feature>
<evidence type="ECO:0000256" key="2">
    <source>
        <dbReference type="SAM" id="MobiDB-lite"/>
    </source>
</evidence>
<feature type="region of interest" description="Disordered" evidence="2">
    <location>
        <begin position="616"/>
        <end position="673"/>
    </location>
</feature>
<comment type="caution">
    <text evidence="3">The sequence shown here is derived from an EMBL/GenBank/DDBJ whole genome shotgun (WGS) entry which is preliminary data.</text>
</comment>
<feature type="compositionally biased region" description="Polar residues" evidence="2">
    <location>
        <begin position="616"/>
        <end position="633"/>
    </location>
</feature>
<gene>
    <name evidence="3" type="ORF">DNTS_020565</name>
</gene>
<name>A0A553R8G3_9TELE</name>